<evidence type="ECO:0000256" key="4">
    <source>
        <dbReference type="PROSITE-ProRule" id="PRU01161"/>
    </source>
</evidence>
<protein>
    <submittedName>
        <fullName evidence="6">Patatin-like phospholipase</fullName>
    </submittedName>
</protein>
<dbReference type="PATRIC" id="fig|1179773.3.peg.2567"/>
<dbReference type="InterPro" id="IPR002641">
    <property type="entry name" value="PNPLA_dom"/>
</dbReference>
<proteinExistence type="predicted"/>
<dbReference type="GO" id="GO:0016042">
    <property type="term" value="P:lipid catabolic process"/>
    <property type="evidence" value="ECO:0007669"/>
    <property type="project" value="UniProtKB-UniRule"/>
</dbReference>
<dbReference type="PANTHER" id="PTHR14226:SF29">
    <property type="entry name" value="NEUROPATHY TARGET ESTERASE SWS"/>
    <property type="match status" value="1"/>
</dbReference>
<gene>
    <name evidence="6" type="ordered locus">BN6_25610</name>
</gene>
<feature type="active site" description="Proton acceptor" evidence="4">
    <location>
        <position position="187"/>
    </location>
</feature>
<dbReference type="Gene3D" id="3.40.1090.10">
    <property type="entry name" value="Cytosolic phospholipase A2 catalytic domain"/>
    <property type="match status" value="2"/>
</dbReference>
<reference evidence="6 7" key="1">
    <citation type="journal article" date="2012" name="BMC Genomics">
        <title>Complete genome sequence of Saccharothrix espanaensis DSM 44229T and comparison to the other completely sequenced Pseudonocardiaceae.</title>
        <authorList>
            <person name="Strobel T."/>
            <person name="Al-Dilaimi A."/>
            <person name="Blom J."/>
            <person name="Gessner A."/>
            <person name="Kalinowski J."/>
            <person name="Luzhetska M."/>
            <person name="Puhler A."/>
            <person name="Szczepanowski R."/>
            <person name="Bechthold A."/>
            <person name="Ruckert C."/>
        </authorList>
    </citation>
    <scope>NUCLEOTIDE SEQUENCE [LARGE SCALE GENOMIC DNA]</scope>
    <source>
        <strain evidence="7">ATCC 51144 / DSM 44229 / JCM 9112 / NBRC 15066 / NRRL 15764</strain>
    </source>
</reference>
<keyword evidence="2 4" id="KW-0442">Lipid degradation</keyword>
<dbReference type="AlphaFoldDB" id="K0JQU2"/>
<feature type="domain" description="PNPLA" evidence="5">
    <location>
        <begin position="30"/>
        <end position="200"/>
    </location>
</feature>
<dbReference type="Pfam" id="PF01734">
    <property type="entry name" value="Patatin"/>
    <property type="match status" value="1"/>
</dbReference>
<evidence type="ECO:0000256" key="1">
    <source>
        <dbReference type="ARBA" id="ARBA00022801"/>
    </source>
</evidence>
<feature type="short sequence motif" description="DGA/G" evidence="4">
    <location>
        <begin position="187"/>
        <end position="189"/>
    </location>
</feature>
<dbReference type="HOGENOM" id="CLU_047251_4_0_11"/>
<evidence type="ECO:0000256" key="2">
    <source>
        <dbReference type="ARBA" id="ARBA00022963"/>
    </source>
</evidence>
<dbReference type="BioCyc" id="SESP1179773:BN6_RS12435-MONOMER"/>
<dbReference type="PANTHER" id="PTHR14226">
    <property type="entry name" value="NEUROPATHY TARGET ESTERASE/SWISS CHEESE D.MELANOGASTER"/>
    <property type="match status" value="1"/>
</dbReference>
<dbReference type="STRING" id="1179773.BN6_25610"/>
<feature type="active site" description="Nucleophile" evidence="4">
    <location>
        <position position="63"/>
    </location>
</feature>
<evidence type="ECO:0000313" key="7">
    <source>
        <dbReference type="Proteomes" id="UP000006281"/>
    </source>
</evidence>
<feature type="short sequence motif" description="GXSXG" evidence="4">
    <location>
        <begin position="61"/>
        <end position="65"/>
    </location>
</feature>
<keyword evidence="3 4" id="KW-0443">Lipid metabolism</keyword>
<dbReference type="EMBL" id="HE804045">
    <property type="protein sequence ID" value="CCH29875.1"/>
    <property type="molecule type" value="Genomic_DNA"/>
</dbReference>
<dbReference type="KEGG" id="sesp:BN6_25610"/>
<sequence length="306" mass="31922">MRAPDRRRRARRAIRATIRGVIELPGPVGFVLGGGGSLGAGQVGMLRALAEHDVAPDLVVGTSVGSVNGALLALDPAHAFTRLGRIWEHMTRPRVFPGGLWAQARTLRQHRTHLFPNTGLAQVLAFGLDGAADFADLALPFGAVAVDSVAGTAVTLTSGDLVSAVLASAAIPGIYPPVHREGRVLYDGGVLANVPIRQALAMGAQSLVVLDCAFPGHLPSVPENIAETLLFWATLGMRNQAVLEVELASTSVPVLYLPGPPVQPVTPLDFGHTAELIASSYEASTRFLDTVAVAGPGLYGHPSGLR</sequence>
<dbReference type="Proteomes" id="UP000006281">
    <property type="component" value="Chromosome"/>
</dbReference>
<keyword evidence="1 4" id="KW-0378">Hydrolase</keyword>
<accession>K0JQU2</accession>
<dbReference type="eggNOG" id="COG1752">
    <property type="taxonomic scope" value="Bacteria"/>
</dbReference>
<dbReference type="InterPro" id="IPR016035">
    <property type="entry name" value="Acyl_Trfase/lysoPLipase"/>
</dbReference>
<organism evidence="6 7">
    <name type="scientific">Saccharothrix espanaensis (strain ATCC 51144 / DSM 44229 / JCM 9112 / NBRC 15066 / NRRL 15764)</name>
    <dbReference type="NCBI Taxonomy" id="1179773"/>
    <lineage>
        <taxon>Bacteria</taxon>
        <taxon>Bacillati</taxon>
        <taxon>Actinomycetota</taxon>
        <taxon>Actinomycetes</taxon>
        <taxon>Pseudonocardiales</taxon>
        <taxon>Pseudonocardiaceae</taxon>
        <taxon>Saccharothrix</taxon>
    </lineage>
</organism>
<name>K0JQU2_SACES</name>
<keyword evidence="7" id="KW-1185">Reference proteome</keyword>
<evidence type="ECO:0000256" key="3">
    <source>
        <dbReference type="ARBA" id="ARBA00023098"/>
    </source>
</evidence>
<evidence type="ECO:0000259" key="5">
    <source>
        <dbReference type="PROSITE" id="PS51635"/>
    </source>
</evidence>
<dbReference type="PROSITE" id="PS51635">
    <property type="entry name" value="PNPLA"/>
    <property type="match status" value="1"/>
</dbReference>
<dbReference type="InterPro" id="IPR050301">
    <property type="entry name" value="NTE"/>
</dbReference>
<dbReference type="SUPFAM" id="SSF52151">
    <property type="entry name" value="FabD/lysophospholipase-like"/>
    <property type="match status" value="1"/>
</dbReference>
<feature type="short sequence motif" description="GXGXXG" evidence="4">
    <location>
        <begin position="34"/>
        <end position="39"/>
    </location>
</feature>
<evidence type="ECO:0000313" key="6">
    <source>
        <dbReference type="EMBL" id="CCH29875.1"/>
    </source>
</evidence>
<dbReference type="GO" id="GO:0016787">
    <property type="term" value="F:hydrolase activity"/>
    <property type="evidence" value="ECO:0007669"/>
    <property type="project" value="UniProtKB-UniRule"/>
</dbReference>